<evidence type="ECO:0000313" key="2">
    <source>
        <dbReference type="EMBL" id="KAF5918534.1"/>
    </source>
</evidence>
<feature type="region of interest" description="Disordered" evidence="1">
    <location>
        <begin position="190"/>
        <end position="212"/>
    </location>
</feature>
<dbReference type="EMBL" id="JACDTQ010002436">
    <property type="protein sequence ID" value="KAF5918534.1"/>
    <property type="molecule type" value="Genomic_DNA"/>
</dbReference>
<dbReference type="AlphaFoldDB" id="A0A7J7ESG7"/>
<name>A0A7J7ESG7_DICBM</name>
<protein>
    <submittedName>
        <fullName evidence="2">Uncharacterized protein</fullName>
    </submittedName>
</protein>
<feature type="compositionally biased region" description="Basic and acidic residues" evidence="1">
    <location>
        <begin position="201"/>
        <end position="212"/>
    </location>
</feature>
<sequence length="212" mass="23716">MQRFQTGTSCRPTAETGFARPRVLLLAVTQARGGVVFGTVQSGAPLGLVGGATHRTGVDVLSRSSGAWVWVSLGVNRPWWLCCGFCPAVICTGRGSHRKDSGDPGDLEMIPPHVPFAIHSIINSLSNGVRFKQTQYFNGLPFFHRAMDGSLNFKDLLFVVILHERKAENNYLEYLSLKDSINYFQRGKRGKKWEDHDIEDSDKNQERKLRSH</sequence>
<reference evidence="2 3" key="1">
    <citation type="journal article" date="2020" name="Mol. Biol. Evol.">
        <title>Interspecific Gene Flow and the Evolution of Specialization in Black and White Rhinoceros.</title>
        <authorList>
            <person name="Moodley Y."/>
            <person name="Westbury M.V."/>
            <person name="Russo I.M."/>
            <person name="Gopalakrishnan S."/>
            <person name="Rakotoarivelo A."/>
            <person name="Olsen R.A."/>
            <person name="Prost S."/>
            <person name="Tunstall T."/>
            <person name="Ryder O.A."/>
            <person name="Dalen L."/>
            <person name="Bruford M.W."/>
        </authorList>
    </citation>
    <scope>NUCLEOTIDE SEQUENCE [LARGE SCALE GENOMIC DNA]</scope>
    <source>
        <strain evidence="2">SBR-YM</strain>
        <tissue evidence="2">Skin</tissue>
    </source>
</reference>
<evidence type="ECO:0000313" key="3">
    <source>
        <dbReference type="Proteomes" id="UP000551758"/>
    </source>
</evidence>
<accession>A0A7J7ESG7</accession>
<keyword evidence="3" id="KW-1185">Reference proteome</keyword>
<gene>
    <name evidence="2" type="ORF">HPG69_006874</name>
</gene>
<evidence type="ECO:0000256" key="1">
    <source>
        <dbReference type="SAM" id="MobiDB-lite"/>
    </source>
</evidence>
<organism evidence="2 3">
    <name type="scientific">Diceros bicornis minor</name>
    <name type="common">South-central black rhinoceros</name>
    <dbReference type="NCBI Taxonomy" id="77932"/>
    <lineage>
        <taxon>Eukaryota</taxon>
        <taxon>Metazoa</taxon>
        <taxon>Chordata</taxon>
        <taxon>Craniata</taxon>
        <taxon>Vertebrata</taxon>
        <taxon>Euteleostomi</taxon>
        <taxon>Mammalia</taxon>
        <taxon>Eutheria</taxon>
        <taxon>Laurasiatheria</taxon>
        <taxon>Perissodactyla</taxon>
        <taxon>Rhinocerotidae</taxon>
        <taxon>Diceros</taxon>
    </lineage>
</organism>
<dbReference type="Proteomes" id="UP000551758">
    <property type="component" value="Unassembled WGS sequence"/>
</dbReference>
<proteinExistence type="predicted"/>
<comment type="caution">
    <text evidence="2">The sequence shown here is derived from an EMBL/GenBank/DDBJ whole genome shotgun (WGS) entry which is preliminary data.</text>
</comment>